<evidence type="ECO:0000259" key="12">
    <source>
        <dbReference type="Pfam" id="PF00541"/>
    </source>
</evidence>
<dbReference type="InterPro" id="IPR000931">
    <property type="entry name" value="Adeno_fibre"/>
</dbReference>
<keyword evidence="9" id="KW-0426">Late protein</keyword>
<keyword evidence="11" id="KW-1160">Virus entry into host cell</keyword>
<evidence type="ECO:0000256" key="11">
    <source>
        <dbReference type="ARBA" id="ARBA00023296"/>
    </source>
</evidence>
<accession>A0A679A7G7</accession>
<comment type="similarity">
    <text evidence="3">Belongs to the adenoviridae fiber family.</text>
</comment>
<dbReference type="GO" id="GO:0007155">
    <property type="term" value="P:cell adhesion"/>
    <property type="evidence" value="ECO:0007669"/>
    <property type="project" value="InterPro"/>
</dbReference>
<dbReference type="Gene3D" id="6.20.10.20">
    <property type="match status" value="2"/>
</dbReference>
<protein>
    <submittedName>
        <fullName evidence="13">Fiber-3</fullName>
    </submittedName>
</protein>
<dbReference type="InterPro" id="IPR000978">
    <property type="entry name" value="Adeno_fibre_knob"/>
</dbReference>
<dbReference type="GO" id="GO:0019028">
    <property type="term" value="C:viral capsid"/>
    <property type="evidence" value="ECO:0007669"/>
    <property type="project" value="UniProtKB-KW"/>
</dbReference>
<reference evidence="13" key="1">
    <citation type="submission" date="2018-02" db="EMBL/GenBank/DDBJ databases">
        <title>Genome analysis reveals monkey adenoviruses with three fiber genes, a hitherto unseen trait in Adenoviridae.</title>
        <authorList>
            <person name="Podgorski I.I."/>
            <person name="Papp T."/>
            <person name="Custers J."/>
            <person name="Harrach B."/>
            <person name="Benko M."/>
        </authorList>
    </citation>
    <scope>NUCLEOTIDE SEQUENCE [LARGE SCALE GENOMIC DNA]</scope>
    <source>
        <strain evidence="13">SV11</strain>
    </source>
</reference>
<name>A0A679A7G7_9ADEN</name>
<dbReference type="SUPFAM" id="SSF49835">
    <property type="entry name" value="Virus attachment protein globular domain"/>
    <property type="match status" value="1"/>
</dbReference>
<organism evidence="13">
    <name type="scientific">simian adenovirus 2</name>
    <dbReference type="NCBI Taxonomy" id="38418"/>
    <lineage>
        <taxon>Viruses</taxon>
        <taxon>Varidnaviria</taxon>
        <taxon>Bamfordvirae</taxon>
        <taxon>Preplasmiviricota</taxon>
        <taxon>Polisuviricotina</taxon>
        <taxon>Pharingeaviricetes</taxon>
        <taxon>Rowavirales</taxon>
        <taxon>Adenoviridae</taxon>
        <taxon>Mastadenovirus</taxon>
        <taxon>Mastadenovirus russelli</taxon>
        <taxon>Human mastadenovirus G</taxon>
    </lineage>
</organism>
<feature type="domain" description="Adenoviral fibre protein knob" evidence="12">
    <location>
        <begin position="382"/>
        <end position="560"/>
    </location>
</feature>
<evidence type="ECO:0000256" key="1">
    <source>
        <dbReference type="ARBA" id="ARBA00004147"/>
    </source>
</evidence>
<evidence type="ECO:0000256" key="7">
    <source>
        <dbReference type="ARBA" id="ARBA00022804"/>
    </source>
</evidence>
<evidence type="ECO:0000313" key="13">
    <source>
        <dbReference type="EMBL" id="AZZ86054.1"/>
    </source>
</evidence>
<dbReference type="Gene3D" id="2.60.90.10">
    <property type="entry name" value="Adenovirus pIV-related, attachment domain"/>
    <property type="match status" value="1"/>
</dbReference>
<evidence type="ECO:0000256" key="9">
    <source>
        <dbReference type="ARBA" id="ARBA00022921"/>
    </source>
</evidence>
<dbReference type="InterPro" id="IPR008982">
    <property type="entry name" value="Adenovirus_pIV-like_att"/>
</dbReference>
<sequence>MKRARIEEDFNPVYPYDPPYAPIMPFITPPFTSSDGLQEKPFGILSLNYKDPITTQNGSLTLKLGNGLNINNQGELTSTAGAVQPPLTNADNKLTLAYSEPLTVQNKRLTLSHSAPLAVADNSLSLQVTDPIFINADNKLALQTDAPLNTTTGVLRLKSAAPLGLVEQTLNLLFAKPLYLQGDFLALAIERPLAVTADGLLALALDPPLKTSNTGLGLLTAAPLTVTNGNLNLNVKRPFVIQDNSLYMDFRAPLRLFNSEPQLGVNFTSPLTVRADALTLDTGNGLQVLFNKLTLNLGRDLEYDNGAIAVRLNPAAPLQYTNQLQLNLGAGLRLGVSKKLTVDVDENKGLTWNGNQLVASLGTGLAFDNYGRISVVSTAAGDDTLWTTADPSPNCTVYEQLDARLWLSLVKCGGMVQGSVALKAEKGRLLNPTASFISIVMYFDRYGVWRTDYPTIGDDQGIIANSATWGYRRGESADTNVTNALKFMPSSRRYPINQGNNIQNQMITYTCIQGDVSMPVPLKITFNHAFEGYSFKFTWRVVTNQRFDIPCCSFSYITEE</sequence>
<evidence type="ECO:0000256" key="6">
    <source>
        <dbReference type="ARBA" id="ARBA00022581"/>
    </source>
</evidence>
<proteinExistence type="inferred from homology"/>
<keyword evidence="10" id="KW-1233">Viral attachment to host adhesion receptor</keyword>
<dbReference type="SUPFAM" id="SSF51225">
    <property type="entry name" value="Fibre shaft of virus attachment proteins"/>
    <property type="match status" value="4"/>
</dbReference>
<dbReference type="PRINTS" id="PR00307">
    <property type="entry name" value="ADENOVSFIBRE"/>
</dbReference>
<dbReference type="Pfam" id="PF00541">
    <property type="entry name" value="Adeno_knob"/>
    <property type="match status" value="1"/>
</dbReference>
<dbReference type="GO" id="GO:0046718">
    <property type="term" value="P:symbiont entry into host cell"/>
    <property type="evidence" value="ECO:0007669"/>
    <property type="project" value="UniProtKB-KW"/>
</dbReference>
<evidence type="ECO:0000256" key="3">
    <source>
        <dbReference type="ARBA" id="ARBA00006685"/>
    </source>
</evidence>
<evidence type="ECO:0000256" key="2">
    <source>
        <dbReference type="ARBA" id="ARBA00004328"/>
    </source>
</evidence>
<evidence type="ECO:0000256" key="5">
    <source>
        <dbReference type="ARBA" id="ARBA00022562"/>
    </source>
</evidence>
<keyword evidence="7" id="KW-1161">Viral attachment to host cell</keyword>
<keyword evidence="8" id="KW-0946">Virion</keyword>
<dbReference type="Pfam" id="PF00608">
    <property type="entry name" value="Adeno_shaft"/>
    <property type="match status" value="6"/>
</dbReference>
<dbReference type="Proteomes" id="UP000464833">
    <property type="component" value="Genome"/>
</dbReference>
<dbReference type="InterPro" id="IPR000939">
    <property type="entry name" value="Adenobir_fibre_prot_rpt/shaft"/>
</dbReference>
<dbReference type="GO" id="GO:0098671">
    <property type="term" value="P:adhesion receptor-mediated virion attachment to host cell"/>
    <property type="evidence" value="ECO:0007669"/>
    <property type="project" value="UniProtKB-KW"/>
</dbReference>
<evidence type="ECO:0000256" key="10">
    <source>
        <dbReference type="ARBA" id="ARBA00023165"/>
    </source>
</evidence>
<dbReference type="Gene3D" id="2.10.25.20">
    <property type="entry name" value="reovirus attachment protein sigma1, domain 1"/>
    <property type="match status" value="2"/>
</dbReference>
<dbReference type="InterPro" id="IPR009013">
    <property type="entry name" value="Attachment_protein_shaft_sf"/>
</dbReference>
<dbReference type="GO" id="GO:0042025">
    <property type="term" value="C:host cell nucleus"/>
    <property type="evidence" value="ECO:0007669"/>
    <property type="project" value="UniProtKB-SubCell"/>
</dbReference>
<evidence type="ECO:0000256" key="8">
    <source>
        <dbReference type="ARBA" id="ARBA00022844"/>
    </source>
</evidence>
<evidence type="ECO:0000256" key="4">
    <source>
        <dbReference type="ARBA" id="ARBA00022561"/>
    </source>
</evidence>
<comment type="subcellular location">
    <subcellularLocation>
        <location evidence="1">Host nucleus</location>
    </subcellularLocation>
    <subcellularLocation>
        <location evidence="2">Virion</location>
    </subcellularLocation>
</comment>
<keyword evidence="4" id="KW-0167">Capsid protein</keyword>
<keyword evidence="6" id="KW-0945">Host-virus interaction</keyword>
<dbReference type="EMBL" id="MG969551">
    <property type="protein sequence ID" value="AZZ86054.1"/>
    <property type="molecule type" value="Genomic_DNA"/>
</dbReference>
<keyword evidence="5" id="KW-1048">Host nucleus</keyword>